<dbReference type="Gene3D" id="2.40.160.20">
    <property type="match status" value="1"/>
</dbReference>
<keyword evidence="3" id="KW-1185">Reference proteome</keyword>
<dbReference type="InterPro" id="IPR011250">
    <property type="entry name" value="OMP/PagP_B-barrel"/>
</dbReference>
<gene>
    <name evidence="2" type="ORF">QTP81_01955</name>
</gene>
<sequence>MKKTTIALALLAAITAPSAFAYEKGDWIVRGGLTNVAPDASSSPILAGSLDLGQALPSVGTSLTVDVDNNTQLGLNLAYFVSDQINVEVLAATPFKHDIEFAAGTLAETSHLPPTVTVNYFFNDPAAKFQPYAGVGVNYTIFFDEDFKDGAVTTIEALTQADLGAPATVSNLELDASFGLSAQIGFDYMLEDGWLINASIRYIDIETEATFDIGGVPAVATRGTIETVDIDPYVYTLSVGYKF</sequence>
<evidence type="ECO:0000313" key="3">
    <source>
        <dbReference type="Proteomes" id="UP001234343"/>
    </source>
</evidence>
<dbReference type="RefSeq" id="WP_289363355.1">
    <property type="nucleotide sequence ID" value="NZ_JAUCBP010000001.1"/>
</dbReference>
<evidence type="ECO:0000256" key="1">
    <source>
        <dbReference type="SAM" id="SignalP"/>
    </source>
</evidence>
<dbReference type="PANTHER" id="PTHR36920:SF1">
    <property type="entry name" value="OUTER MEMBRANE PROTEIN W"/>
    <property type="match status" value="1"/>
</dbReference>
<dbReference type="Pfam" id="PF03922">
    <property type="entry name" value="OmpW"/>
    <property type="match status" value="1"/>
</dbReference>
<reference evidence="2 3" key="1">
    <citation type="submission" date="2023-06" db="EMBL/GenBank/DDBJ databases">
        <title>Alteromonas sp. ASW11-36 isolated from intertidal sand.</title>
        <authorList>
            <person name="Li Y."/>
        </authorList>
    </citation>
    <scope>NUCLEOTIDE SEQUENCE [LARGE SCALE GENOMIC DNA]</scope>
    <source>
        <strain evidence="2 3">ASW11-36</strain>
    </source>
</reference>
<proteinExistence type="predicted"/>
<feature type="signal peptide" evidence="1">
    <location>
        <begin position="1"/>
        <end position="21"/>
    </location>
</feature>
<dbReference type="SUPFAM" id="SSF56925">
    <property type="entry name" value="OMPA-like"/>
    <property type="match status" value="1"/>
</dbReference>
<name>A0ABT7STP6_9ALTE</name>
<dbReference type="InterPro" id="IPR005618">
    <property type="entry name" value="OMPW"/>
</dbReference>
<organism evidence="2 3">
    <name type="scientific">Alteromonas arenosi</name>
    <dbReference type="NCBI Taxonomy" id="3055817"/>
    <lineage>
        <taxon>Bacteria</taxon>
        <taxon>Pseudomonadati</taxon>
        <taxon>Pseudomonadota</taxon>
        <taxon>Gammaproteobacteria</taxon>
        <taxon>Alteromonadales</taxon>
        <taxon>Alteromonadaceae</taxon>
        <taxon>Alteromonas/Salinimonas group</taxon>
        <taxon>Alteromonas</taxon>
    </lineage>
</organism>
<protein>
    <submittedName>
        <fullName evidence="2">OmpW family outer membrane protein</fullName>
    </submittedName>
</protein>
<feature type="chain" id="PRO_5046863344" evidence="1">
    <location>
        <begin position="22"/>
        <end position="243"/>
    </location>
</feature>
<keyword evidence="1" id="KW-0732">Signal</keyword>
<accession>A0ABT7STP6</accession>
<comment type="caution">
    <text evidence="2">The sequence shown here is derived from an EMBL/GenBank/DDBJ whole genome shotgun (WGS) entry which is preliminary data.</text>
</comment>
<evidence type="ECO:0000313" key="2">
    <source>
        <dbReference type="EMBL" id="MDM7859369.1"/>
    </source>
</evidence>
<dbReference type="PANTHER" id="PTHR36920">
    <property type="match status" value="1"/>
</dbReference>
<dbReference type="EMBL" id="JAUCBP010000001">
    <property type="protein sequence ID" value="MDM7859369.1"/>
    <property type="molecule type" value="Genomic_DNA"/>
</dbReference>
<dbReference type="Proteomes" id="UP001234343">
    <property type="component" value="Unassembled WGS sequence"/>
</dbReference>